<dbReference type="AlphaFoldDB" id="A0A1E3PNA7"/>
<evidence type="ECO:0000256" key="9">
    <source>
        <dbReference type="ARBA" id="ARBA00023306"/>
    </source>
</evidence>
<evidence type="ECO:0000256" key="1">
    <source>
        <dbReference type="ARBA" id="ARBA00004123"/>
    </source>
</evidence>
<evidence type="ECO:0000313" key="14">
    <source>
        <dbReference type="Proteomes" id="UP000095009"/>
    </source>
</evidence>
<dbReference type="Proteomes" id="UP000095009">
    <property type="component" value="Unassembled WGS sequence"/>
</dbReference>
<comment type="similarity">
    <text evidence="3">Belongs to the SLD7 family.</text>
</comment>
<evidence type="ECO:0000256" key="8">
    <source>
        <dbReference type="ARBA" id="ARBA00023242"/>
    </source>
</evidence>
<gene>
    <name evidence="13" type="ORF">NADFUDRAFT_45890</name>
</gene>
<proteinExistence type="inferred from homology"/>
<reference evidence="13 14" key="1">
    <citation type="journal article" date="2016" name="Proc. Natl. Acad. Sci. U.S.A.">
        <title>Comparative genomics of biotechnologically important yeasts.</title>
        <authorList>
            <person name="Riley R."/>
            <person name="Haridas S."/>
            <person name="Wolfe K.H."/>
            <person name="Lopes M.R."/>
            <person name="Hittinger C.T."/>
            <person name="Goeker M."/>
            <person name="Salamov A.A."/>
            <person name="Wisecaver J.H."/>
            <person name="Long T.M."/>
            <person name="Calvey C.H."/>
            <person name="Aerts A.L."/>
            <person name="Barry K.W."/>
            <person name="Choi C."/>
            <person name="Clum A."/>
            <person name="Coughlan A.Y."/>
            <person name="Deshpande S."/>
            <person name="Douglass A.P."/>
            <person name="Hanson S.J."/>
            <person name="Klenk H.-P."/>
            <person name="LaButti K.M."/>
            <person name="Lapidus A."/>
            <person name="Lindquist E.A."/>
            <person name="Lipzen A.M."/>
            <person name="Meier-Kolthoff J.P."/>
            <person name="Ohm R.A."/>
            <person name="Otillar R.P."/>
            <person name="Pangilinan J.L."/>
            <person name="Peng Y."/>
            <person name="Rokas A."/>
            <person name="Rosa C.A."/>
            <person name="Scheuner C."/>
            <person name="Sibirny A.A."/>
            <person name="Slot J.C."/>
            <person name="Stielow J.B."/>
            <person name="Sun H."/>
            <person name="Kurtzman C.P."/>
            <person name="Blackwell M."/>
            <person name="Grigoriev I.V."/>
            <person name="Jeffries T.W."/>
        </authorList>
    </citation>
    <scope>NUCLEOTIDE SEQUENCE [LARGE SCALE GENOMIC DNA]</scope>
    <source>
        <strain evidence="13 14">DSM 6958</strain>
    </source>
</reference>
<evidence type="ECO:0000256" key="6">
    <source>
        <dbReference type="ARBA" id="ARBA00022705"/>
    </source>
</evidence>
<evidence type="ECO:0000256" key="7">
    <source>
        <dbReference type="ARBA" id="ARBA00023212"/>
    </source>
</evidence>
<evidence type="ECO:0000256" key="3">
    <source>
        <dbReference type="ARBA" id="ARBA00009044"/>
    </source>
</evidence>
<evidence type="ECO:0000259" key="11">
    <source>
        <dbReference type="Pfam" id="PF18596"/>
    </source>
</evidence>
<comment type="subcellular location">
    <subcellularLocation>
        <location evidence="2">Cytoplasm</location>
        <location evidence="2">Cytoskeleton</location>
        <location evidence="2">Spindle pole</location>
    </subcellularLocation>
    <subcellularLocation>
        <location evidence="1">Nucleus</location>
    </subcellularLocation>
</comment>
<dbReference type="InterPro" id="IPR041260">
    <property type="entry name" value="Sld7_C"/>
</dbReference>
<dbReference type="GO" id="GO:0006260">
    <property type="term" value="P:DNA replication"/>
    <property type="evidence" value="ECO:0007669"/>
    <property type="project" value="UniProtKB-KW"/>
</dbReference>
<keyword evidence="5" id="KW-0963">Cytoplasm</keyword>
<dbReference type="GO" id="GO:0000922">
    <property type="term" value="C:spindle pole"/>
    <property type="evidence" value="ECO:0007669"/>
    <property type="project" value="UniProtKB-SubCell"/>
</dbReference>
<accession>A0A1E3PNA7</accession>
<evidence type="ECO:0000259" key="12">
    <source>
        <dbReference type="Pfam" id="PF18636"/>
    </source>
</evidence>
<keyword evidence="14" id="KW-1185">Reference proteome</keyword>
<dbReference type="EMBL" id="KV454408">
    <property type="protein sequence ID" value="ODQ66422.1"/>
    <property type="molecule type" value="Genomic_DNA"/>
</dbReference>
<evidence type="ECO:0000256" key="10">
    <source>
        <dbReference type="SAM" id="MobiDB-lite"/>
    </source>
</evidence>
<organism evidence="13 14">
    <name type="scientific">Nadsonia fulvescens var. elongata DSM 6958</name>
    <dbReference type="NCBI Taxonomy" id="857566"/>
    <lineage>
        <taxon>Eukaryota</taxon>
        <taxon>Fungi</taxon>
        <taxon>Dikarya</taxon>
        <taxon>Ascomycota</taxon>
        <taxon>Saccharomycotina</taxon>
        <taxon>Dipodascomycetes</taxon>
        <taxon>Dipodascales</taxon>
        <taxon>Dipodascales incertae sedis</taxon>
        <taxon>Nadsonia</taxon>
    </lineage>
</organism>
<feature type="region of interest" description="Disordered" evidence="10">
    <location>
        <begin position="290"/>
        <end position="340"/>
    </location>
</feature>
<name>A0A1E3PNA7_9ASCO</name>
<feature type="domain" description="Sld7 N-terminal" evidence="12">
    <location>
        <begin position="51"/>
        <end position="129"/>
    </location>
</feature>
<feature type="region of interest" description="Disordered" evidence="10">
    <location>
        <begin position="1"/>
        <end position="22"/>
    </location>
</feature>
<evidence type="ECO:0000256" key="4">
    <source>
        <dbReference type="ARBA" id="ARBA00017231"/>
    </source>
</evidence>
<protein>
    <recommendedName>
        <fullName evidence="4">Mitochondrial morphogenesis protein SLD7</fullName>
    </recommendedName>
</protein>
<sequence>MSRTISSVVKSVPRSEDNSITSPIWKGRLTVPGLSAKTGEDKTSSEQLAINRSVILEDVQIWSTGPGNMLFETPKATEEETESNSVSKESTLDTIAFVNPKRVPTWAFSSGLMKVFSSSGATEAYFRQMACEELEKRNINTTLVGSVSTAVYTIPRGLLVVTKGVKDTKFLLLFMELKHTIGGLGSLQVFLVQITLDGTLPDLVGLSQVEVRENQSPQHCALPEISENGQKAIPILEEKSSEFKRNLYGADDIGTKALDDPFERRQLKRESSISGVPVTVNILSARSVYSPTNSSSVLSGPSLSRASTSLSSNRQQSAGQGTLGAPTLLPSPTAGGLDTEQDRRVRNALQRLVLAALRLRGVSRDANIAEYKLLYQQTYKAALFSLRHRLHPEEMKLRPVTIEQMQEKVELLLTVFL</sequence>
<evidence type="ECO:0000313" key="13">
    <source>
        <dbReference type="EMBL" id="ODQ66422.1"/>
    </source>
</evidence>
<dbReference type="InterPro" id="IPR041564">
    <property type="entry name" value="Sld7_N"/>
</dbReference>
<dbReference type="Pfam" id="PF18596">
    <property type="entry name" value="Sld7_C"/>
    <property type="match status" value="1"/>
</dbReference>
<keyword evidence="9" id="KW-0131">Cell cycle</keyword>
<feature type="domain" description="Sld7 C-terminal" evidence="11">
    <location>
        <begin position="344"/>
        <end position="417"/>
    </location>
</feature>
<dbReference type="GO" id="GO:0005634">
    <property type="term" value="C:nucleus"/>
    <property type="evidence" value="ECO:0007669"/>
    <property type="project" value="UniProtKB-SubCell"/>
</dbReference>
<feature type="compositionally biased region" description="Low complexity" evidence="10">
    <location>
        <begin position="290"/>
        <end position="312"/>
    </location>
</feature>
<dbReference type="OrthoDB" id="4205424at2759"/>
<keyword evidence="7" id="KW-0206">Cytoskeleton</keyword>
<evidence type="ECO:0000256" key="2">
    <source>
        <dbReference type="ARBA" id="ARBA00004647"/>
    </source>
</evidence>
<keyword evidence="6" id="KW-0235">DNA replication</keyword>
<dbReference type="Pfam" id="PF18636">
    <property type="entry name" value="Sld7_N"/>
    <property type="match status" value="1"/>
</dbReference>
<evidence type="ECO:0000256" key="5">
    <source>
        <dbReference type="ARBA" id="ARBA00022490"/>
    </source>
</evidence>
<keyword evidence="8" id="KW-0539">Nucleus</keyword>